<proteinExistence type="predicted"/>
<protein>
    <submittedName>
        <fullName evidence="1">MFS transporter</fullName>
    </submittedName>
</protein>
<sequence length="560" mass="59955">MDRKWIALTNTTIAIFMAFANYNMIIISLPAIFQGLDFNPTNAGAVAYLLWLILGYMIITSSFTVTLGRISDAYGRARLYVIGLVIFTVASLLLSSVSAKGTAGVLQLIVFRILQGVGGGFLMVNSAAILADYFPRQELGRALGLNQVAGLVGGIAGLILGGVLSAINWRLIFLVNVPIGAFAAVWAYKTLKDIGEKRKGRIDLAGNLLFTGFITLLLIAVSYALIPYGNSQLGFGNPIFWIGLPTSLIMLIAFVFVERRVKDPMFNLSLFRIRDFSIANLTNITSSLVRQGITIMFILLLEAIWLPLHGYSFSSVPFWAGIYLIPNLVGFAIFGTLGGYLADRYGSKYFTSGGLFLSAIGFAFLYFLPYNFNYFDFAVSIFVIGAGLGLFNSPNLADIMSSVPPSFRGAASGMRAALGNTASTASVALYFVIVISGMASALPSALSSALSSAGITAVPNIPASVALFSALLGYDPLSPLASHLPPSLAQEISSPQFFSLAIAPAFASSFKEIVLISIVILIISGILSLVRSGRRAENLGELGKNTERVQKPEEVTPKRV</sequence>
<evidence type="ECO:0000313" key="1">
    <source>
        <dbReference type="EMBL" id="MEW9491200.1"/>
    </source>
</evidence>
<evidence type="ECO:0000313" key="2">
    <source>
        <dbReference type="Proteomes" id="UP000053480"/>
    </source>
</evidence>
<reference evidence="1" key="1">
    <citation type="submission" date="2024-07" db="EMBL/GenBank/DDBJ databases">
        <title>Metagenome and Metagenome-Assembled Genomes of Archaea from a hot spring from the geothermal field of Los Azufres, Mexico.</title>
        <authorList>
            <person name="Marin-Paredes R."/>
            <person name="Martinez-Romero E."/>
            <person name="Servin-Garciduenas L.E."/>
        </authorList>
    </citation>
    <scope>NUCLEOTIDE SEQUENCE</scope>
    <source>
        <strain evidence="1">AZ1-454</strain>
    </source>
</reference>
<name>A0ACC6TMY5_9CREN</name>
<dbReference type="Proteomes" id="UP000053480">
    <property type="component" value="Unassembled WGS sequence"/>
</dbReference>
<gene>
    <name evidence="1" type="ORF">TQ35_0003230</name>
</gene>
<comment type="caution">
    <text evidence="1">The sequence shown here is derived from an EMBL/GenBank/DDBJ whole genome shotgun (WGS) entry which is preliminary data.</text>
</comment>
<accession>A0ACC6TMY5</accession>
<dbReference type="EMBL" id="JZWS03000003">
    <property type="protein sequence ID" value="MEW9491200.1"/>
    <property type="molecule type" value="Genomic_DNA"/>
</dbReference>
<organism evidence="1 2">
    <name type="scientific">Candidatus Aramenus sulfurataquae</name>
    <dbReference type="NCBI Taxonomy" id="1326980"/>
    <lineage>
        <taxon>Archaea</taxon>
        <taxon>Thermoproteota</taxon>
        <taxon>Thermoprotei</taxon>
        <taxon>Sulfolobales</taxon>
        <taxon>Sulfolobaceae</taxon>
        <taxon>Candidatus Aramenus</taxon>
    </lineage>
</organism>